<comment type="caution">
    <text evidence="2">The sequence shown here is derived from an EMBL/GenBank/DDBJ whole genome shotgun (WGS) entry which is preliminary data.</text>
</comment>
<proteinExistence type="predicted"/>
<accession>A0A8J2L6V4</accession>
<sequence>MERLLHGTRQYFGIFIVTLVLVYSISYYVSKTEPKIWYNFLHTRIFDLIKSNHMSRCDSTNTTAKVPDGKEMLMLHKNFDLGIIKLPDVQEGHDYLWGKTNHSSNVSHFFGCPYRDIWRTGNNLYNS</sequence>
<keyword evidence="3" id="KW-1185">Reference proteome</keyword>
<name>A0A8J2L6V4_9HEXA</name>
<keyword evidence="1" id="KW-1133">Transmembrane helix</keyword>
<protein>
    <submittedName>
        <fullName evidence="2">Uncharacterized protein</fullName>
    </submittedName>
</protein>
<evidence type="ECO:0000256" key="1">
    <source>
        <dbReference type="SAM" id="Phobius"/>
    </source>
</evidence>
<feature type="non-terminal residue" evidence="2">
    <location>
        <position position="1"/>
    </location>
</feature>
<dbReference type="Proteomes" id="UP000708208">
    <property type="component" value="Unassembled WGS sequence"/>
</dbReference>
<dbReference type="EMBL" id="CAJVCH010376329">
    <property type="protein sequence ID" value="CAG7816709.1"/>
    <property type="molecule type" value="Genomic_DNA"/>
</dbReference>
<evidence type="ECO:0000313" key="3">
    <source>
        <dbReference type="Proteomes" id="UP000708208"/>
    </source>
</evidence>
<evidence type="ECO:0000313" key="2">
    <source>
        <dbReference type="EMBL" id="CAG7816709.1"/>
    </source>
</evidence>
<keyword evidence="1" id="KW-0812">Transmembrane</keyword>
<reference evidence="2" key="1">
    <citation type="submission" date="2021-06" db="EMBL/GenBank/DDBJ databases">
        <authorList>
            <person name="Hodson N. C."/>
            <person name="Mongue J. A."/>
            <person name="Jaron S. K."/>
        </authorList>
    </citation>
    <scope>NUCLEOTIDE SEQUENCE</scope>
</reference>
<feature type="transmembrane region" description="Helical" evidence="1">
    <location>
        <begin position="12"/>
        <end position="29"/>
    </location>
</feature>
<organism evidence="2 3">
    <name type="scientific">Allacma fusca</name>
    <dbReference type="NCBI Taxonomy" id="39272"/>
    <lineage>
        <taxon>Eukaryota</taxon>
        <taxon>Metazoa</taxon>
        <taxon>Ecdysozoa</taxon>
        <taxon>Arthropoda</taxon>
        <taxon>Hexapoda</taxon>
        <taxon>Collembola</taxon>
        <taxon>Symphypleona</taxon>
        <taxon>Sminthuridae</taxon>
        <taxon>Allacma</taxon>
    </lineage>
</organism>
<dbReference type="AlphaFoldDB" id="A0A8J2L6V4"/>
<gene>
    <name evidence="2" type="ORF">AFUS01_LOCUS27313</name>
</gene>
<keyword evidence="1" id="KW-0472">Membrane</keyword>